<dbReference type="OrthoDB" id="9801163at2"/>
<sequence>MSAIKRRLILTLLVMLAILVVMFSTVTRSHLKRNGRIIIGAKDTTGQIISEVLAQVLRDRTDLVFEVKPAYEGFICFQALQSSAIDLYIEYTGTALSTILHKDYRELAEERVFEFLNQEFIRRFALEWMPPVGFEAAYVILTRPGFAAKHGLKTLSDLQTLLARDPKIRVAFDPEFYARPEEKVLEKGYGMEFKTLSLLDHPLIYLSLVNEAVDVIDGYATDGFILEHRLVTLEDDLSLFPPYQAAAIVRQDVLKKHPEIRKVFDEISGKITLEKMIQMNYEVENKGKNVYHVAQQFLKREGLLSDTKKVP</sequence>
<accession>F8L939</accession>
<name>F8L939_SIMNZ</name>
<dbReference type="eggNOG" id="COG1732">
    <property type="taxonomic scope" value="Bacteria"/>
</dbReference>
<proteinExistence type="predicted"/>
<evidence type="ECO:0000313" key="3">
    <source>
        <dbReference type="Proteomes" id="UP000000496"/>
    </source>
</evidence>
<evidence type="ECO:0000259" key="1">
    <source>
        <dbReference type="Pfam" id="PF04069"/>
    </source>
</evidence>
<reference key="1">
    <citation type="journal article" date="2011" name="Mol. Biol. Evol.">
        <title>Unity in variety -- the pan-genome of the Chlamydiae.</title>
        <authorList>
            <person name="Collingro A."/>
            <person name="Tischler P."/>
            <person name="Weinmaier T."/>
            <person name="Penz T."/>
            <person name="Heinz E."/>
            <person name="Brunham R.C."/>
            <person name="Read T.D."/>
            <person name="Bavoil P.M."/>
            <person name="Sachse K."/>
            <person name="Kahane S."/>
            <person name="Friedman M.G."/>
            <person name="Rattei T."/>
            <person name="Myers G.S.A."/>
            <person name="Horn M."/>
        </authorList>
    </citation>
    <scope>NUCLEOTIDE SEQUENCE</scope>
    <source>
        <strain>Z</strain>
    </source>
</reference>
<dbReference type="STRING" id="331113.SNE_A14770"/>
<organism evidence="2 3">
    <name type="scientific">Simkania negevensis (strain ATCC VR-1471 / DSM 27360 / Z)</name>
    <dbReference type="NCBI Taxonomy" id="331113"/>
    <lineage>
        <taxon>Bacteria</taxon>
        <taxon>Pseudomonadati</taxon>
        <taxon>Chlamydiota</taxon>
        <taxon>Chlamydiia</taxon>
        <taxon>Parachlamydiales</taxon>
        <taxon>Simkaniaceae</taxon>
        <taxon>Simkania</taxon>
    </lineage>
</organism>
<evidence type="ECO:0000313" key="2">
    <source>
        <dbReference type="EMBL" id="CCB89354.1"/>
    </source>
</evidence>
<dbReference type="RefSeq" id="WP_013943820.1">
    <property type="nucleotide sequence ID" value="NC_015713.1"/>
</dbReference>
<dbReference type="Gene3D" id="3.40.190.120">
    <property type="entry name" value="Osmoprotection protein (prox), domain 2"/>
    <property type="match status" value="1"/>
</dbReference>
<dbReference type="SUPFAM" id="SSF53850">
    <property type="entry name" value="Periplasmic binding protein-like II"/>
    <property type="match status" value="1"/>
</dbReference>
<dbReference type="GO" id="GO:0022857">
    <property type="term" value="F:transmembrane transporter activity"/>
    <property type="evidence" value="ECO:0007669"/>
    <property type="project" value="InterPro"/>
</dbReference>
<dbReference type="Proteomes" id="UP000000496">
    <property type="component" value="Chromosome gsn.131"/>
</dbReference>
<dbReference type="Gene3D" id="3.40.190.10">
    <property type="entry name" value="Periplasmic binding protein-like II"/>
    <property type="match status" value="1"/>
</dbReference>
<dbReference type="GO" id="GO:0043190">
    <property type="term" value="C:ATP-binding cassette (ABC) transporter complex"/>
    <property type="evidence" value="ECO:0007669"/>
    <property type="project" value="InterPro"/>
</dbReference>
<feature type="domain" description="ABC-type glycine betaine transport system substrate-binding" evidence="1">
    <location>
        <begin position="37"/>
        <end position="299"/>
    </location>
</feature>
<gene>
    <name evidence="2" type="primary">opuCC</name>
    <name evidence="2" type="ordered locus">SNE_A14770</name>
</gene>
<dbReference type="InterPro" id="IPR007210">
    <property type="entry name" value="ABC_Gly_betaine_transp_sub-bd"/>
</dbReference>
<dbReference type="Pfam" id="PF04069">
    <property type="entry name" value="OpuAC"/>
    <property type="match status" value="1"/>
</dbReference>
<dbReference type="AlphaFoldDB" id="F8L939"/>
<dbReference type="KEGG" id="sng:SNE_A14770"/>
<keyword evidence="3" id="KW-1185">Reference proteome</keyword>
<dbReference type="HOGENOM" id="CLU_038355_1_0_0"/>
<reference evidence="2 3" key="2">
    <citation type="journal article" date="2011" name="Mol. Biol. Evol.">
        <title>Unity in variety--the pan-genome of the Chlamydiae.</title>
        <authorList>
            <person name="Collingro A."/>
            <person name="Tischler P."/>
            <person name="Weinmaier T."/>
            <person name="Penz T."/>
            <person name="Heinz E."/>
            <person name="Brunham R.C."/>
            <person name="Read T.D."/>
            <person name="Bavoil P.M."/>
            <person name="Sachse K."/>
            <person name="Kahane S."/>
            <person name="Friedman M.G."/>
            <person name="Rattei T."/>
            <person name="Myers G.S."/>
            <person name="Horn M."/>
        </authorList>
    </citation>
    <scope>NUCLEOTIDE SEQUENCE [LARGE SCALE GENOMIC DNA]</scope>
    <source>
        <strain evidence="3">ATCC VR-1471 / Z</strain>
    </source>
</reference>
<dbReference type="CDD" id="cd13613">
    <property type="entry name" value="PBP2_Opu_like_2"/>
    <property type="match status" value="1"/>
</dbReference>
<protein>
    <submittedName>
        <fullName evidence="2">Glycine betaine/carnitine/choline-binding protein</fullName>
    </submittedName>
</protein>
<dbReference type="EMBL" id="FR872582">
    <property type="protein sequence ID" value="CCB89354.1"/>
    <property type="molecule type" value="Genomic_DNA"/>
</dbReference>